<dbReference type="Gene3D" id="3.20.20.70">
    <property type="entry name" value="Aldolase class I"/>
    <property type="match status" value="1"/>
</dbReference>
<evidence type="ECO:0000256" key="3">
    <source>
        <dbReference type="ARBA" id="ARBA00022630"/>
    </source>
</evidence>
<dbReference type="GO" id="GO:0006397">
    <property type="term" value="P:mRNA processing"/>
    <property type="evidence" value="ECO:0007669"/>
    <property type="project" value="UniProtKB-KW"/>
</dbReference>
<accession>A0A5B6X3P6</accession>
<dbReference type="Gene3D" id="4.10.1000.10">
    <property type="entry name" value="Zinc finger, CCCH-type"/>
    <property type="match status" value="1"/>
</dbReference>
<keyword evidence="10 18" id="KW-0862">Zinc</keyword>
<dbReference type="AlphaFoldDB" id="A0A5B6X3P6"/>
<dbReference type="InterPro" id="IPR000571">
    <property type="entry name" value="Znf_CCCH"/>
</dbReference>
<keyword evidence="8" id="KW-0677">Repeat</keyword>
<protein>
    <recommendedName>
        <fullName evidence="2 19">tRNA-dihydrouridine(47) synthase [NAD(P)(+)]</fullName>
        <ecNumber evidence="19">1.3.1.-</ecNumber>
    </recommendedName>
    <alternativeName>
        <fullName evidence="19">tRNA-dihydrouridine synthase 3</fullName>
    </alternativeName>
</protein>
<evidence type="ECO:0000313" key="22">
    <source>
        <dbReference type="EMBL" id="KAA3487742.1"/>
    </source>
</evidence>
<comment type="catalytic activity">
    <reaction evidence="17">
        <text>5,6-dihydrouridine(47) in tRNA + NADP(+) = uridine(47) in tRNA + NADPH + H(+)</text>
        <dbReference type="Rhea" id="RHEA:53360"/>
        <dbReference type="Rhea" id="RHEA-COMP:13539"/>
        <dbReference type="Rhea" id="RHEA-COMP:13540"/>
        <dbReference type="ChEBI" id="CHEBI:15378"/>
        <dbReference type="ChEBI" id="CHEBI:57783"/>
        <dbReference type="ChEBI" id="CHEBI:58349"/>
        <dbReference type="ChEBI" id="CHEBI:65315"/>
        <dbReference type="ChEBI" id="CHEBI:74443"/>
        <dbReference type="EC" id="1.3.1.89"/>
    </reaction>
    <physiologicalReaction direction="right-to-left" evidence="17">
        <dbReference type="Rhea" id="RHEA:53362"/>
    </physiologicalReaction>
</comment>
<evidence type="ECO:0000256" key="10">
    <source>
        <dbReference type="ARBA" id="ARBA00022833"/>
    </source>
</evidence>
<comment type="catalytic activity">
    <reaction evidence="16">
        <text>a 5,6-dihydrouridine in mRNA + NADP(+) = a uridine in mRNA + NADPH + H(+)</text>
        <dbReference type="Rhea" id="RHEA:69855"/>
        <dbReference type="Rhea" id="RHEA-COMP:14658"/>
        <dbReference type="Rhea" id="RHEA-COMP:17789"/>
        <dbReference type="ChEBI" id="CHEBI:15378"/>
        <dbReference type="ChEBI" id="CHEBI:57783"/>
        <dbReference type="ChEBI" id="CHEBI:58349"/>
        <dbReference type="ChEBI" id="CHEBI:65315"/>
        <dbReference type="ChEBI" id="CHEBI:74443"/>
    </reaction>
    <physiologicalReaction direction="right-to-left" evidence="16">
        <dbReference type="Rhea" id="RHEA:69857"/>
    </physiologicalReaction>
</comment>
<dbReference type="InterPro" id="IPR013785">
    <property type="entry name" value="Aldolase_TIM"/>
</dbReference>
<dbReference type="PANTHER" id="PTHR45846">
    <property type="entry name" value="TRNA-DIHYDROURIDINE(47) SYNTHASE [NAD(P)(+)]-LIKE"/>
    <property type="match status" value="1"/>
</dbReference>
<organism evidence="22 23">
    <name type="scientific">Gossypium australe</name>
    <dbReference type="NCBI Taxonomy" id="47621"/>
    <lineage>
        <taxon>Eukaryota</taxon>
        <taxon>Viridiplantae</taxon>
        <taxon>Streptophyta</taxon>
        <taxon>Embryophyta</taxon>
        <taxon>Tracheophyta</taxon>
        <taxon>Spermatophyta</taxon>
        <taxon>Magnoliopsida</taxon>
        <taxon>eudicotyledons</taxon>
        <taxon>Gunneridae</taxon>
        <taxon>Pentapetalae</taxon>
        <taxon>rosids</taxon>
        <taxon>malvids</taxon>
        <taxon>Malvales</taxon>
        <taxon>Malvaceae</taxon>
        <taxon>Malvoideae</taxon>
        <taxon>Gossypium</taxon>
    </lineage>
</organism>
<feature type="domain" description="C3H1-type" evidence="21">
    <location>
        <begin position="97"/>
        <end position="128"/>
    </location>
</feature>
<feature type="zinc finger region" description="C3H1-type" evidence="18">
    <location>
        <begin position="97"/>
        <end position="128"/>
    </location>
</feature>
<evidence type="ECO:0000256" key="2">
    <source>
        <dbReference type="ARBA" id="ARBA00012376"/>
    </source>
</evidence>
<evidence type="ECO:0000256" key="20">
    <source>
        <dbReference type="SAM" id="MobiDB-lite"/>
    </source>
</evidence>
<dbReference type="InterPro" id="IPR035587">
    <property type="entry name" value="DUS-like_FMN-bd"/>
</dbReference>
<feature type="compositionally biased region" description="Basic and acidic residues" evidence="20">
    <location>
        <begin position="298"/>
        <end position="307"/>
    </location>
</feature>
<evidence type="ECO:0000313" key="23">
    <source>
        <dbReference type="Proteomes" id="UP000325315"/>
    </source>
</evidence>
<feature type="region of interest" description="Disordered" evidence="20">
    <location>
        <begin position="294"/>
        <end position="316"/>
    </location>
</feature>
<dbReference type="GO" id="GO:0102265">
    <property type="term" value="F:tRNA-dihydrouridine47 synthase activity"/>
    <property type="evidence" value="ECO:0007669"/>
    <property type="project" value="UniProtKB-EC"/>
</dbReference>
<comment type="similarity">
    <text evidence="19">Belongs to the dus family. Dus3 subfamily.</text>
</comment>
<comment type="cofactor">
    <cofactor evidence="1 19">
        <name>FMN</name>
        <dbReference type="ChEBI" id="CHEBI:58210"/>
    </cofactor>
</comment>
<evidence type="ECO:0000256" key="13">
    <source>
        <dbReference type="ARBA" id="ARBA00023027"/>
    </source>
</evidence>
<dbReference type="SUPFAM" id="SSF51395">
    <property type="entry name" value="FMN-linked oxidoreductases"/>
    <property type="match status" value="1"/>
</dbReference>
<evidence type="ECO:0000256" key="16">
    <source>
        <dbReference type="ARBA" id="ARBA00049447"/>
    </source>
</evidence>
<feature type="region of interest" description="Disordered" evidence="20">
    <location>
        <begin position="337"/>
        <end position="356"/>
    </location>
</feature>
<evidence type="ECO:0000256" key="6">
    <source>
        <dbReference type="ARBA" id="ARBA00022694"/>
    </source>
</evidence>
<evidence type="ECO:0000256" key="12">
    <source>
        <dbReference type="ARBA" id="ARBA00023002"/>
    </source>
</evidence>
<keyword evidence="23" id="KW-1185">Reference proteome</keyword>
<dbReference type="PROSITE" id="PS50103">
    <property type="entry name" value="ZF_C3H1"/>
    <property type="match status" value="1"/>
</dbReference>
<dbReference type="OrthoDB" id="259935at2759"/>
<evidence type="ECO:0000256" key="15">
    <source>
        <dbReference type="ARBA" id="ARBA00048342"/>
    </source>
</evidence>
<feature type="compositionally biased region" description="Polar residues" evidence="20">
    <location>
        <begin position="58"/>
        <end position="78"/>
    </location>
</feature>
<keyword evidence="12 19" id="KW-0560">Oxidoreductase</keyword>
<keyword evidence="7 18" id="KW-0479">Metal-binding</keyword>
<evidence type="ECO:0000256" key="18">
    <source>
        <dbReference type="PROSITE-ProRule" id="PRU00723"/>
    </source>
</evidence>
<proteinExistence type="inferred from homology"/>
<dbReference type="Pfam" id="PF01207">
    <property type="entry name" value="Dus"/>
    <property type="match status" value="2"/>
</dbReference>
<comment type="catalytic activity">
    <reaction evidence="14">
        <text>5,6-dihydrouridine(47) in tRNA + NAD(+) = uridine(47) in tRNA + NADH + H(+)</text>
        <dbReference type="Rhea" id="RHEA:53364"/>
        <dbReference type="Rhea" id="RHEA-COMP:13539"/>
        <dbReference type="Rhea" id="RHEA-COMP:13540"/>
        <dbReference type="ChEBI" id="CHEBI:15378"/>
        <dbReference type="ChEBI" id="CHEBI:57540"/>
        <dbReference type="ChEBI" id="CHEBI:57945"/>
        <dbReference type="ChEBI" id="CHEBI:65315"/>
        <dbReference type="ChEBI" id="CHEBI:74443"/>
        <dbReference type="EC" id="1.3.1.89"/>
    </reaction>
    <physiologicalReaction direction="right-to-left" evidence="14">
        <dbReference type="Rhea" id="RHEA:53366"/>
    </physiologicalReaction>
</comment>
<evidence type="ECO:0000259" key="21">
    <source>
        <dbReference type="PROSITE" id="PS50103"/>
    </source>
</evidence>
<dbReference type="Pfam" id="PF25585">
    <property type="entry name" value="zf-CCCH_DUS3L"/>
    <property type="match status" value="1"/>
</dbReference>
<feature type="region of interest" description="Disordered" evidence="20">
    <location>
        <begin position="1"/>
        <end position="99"/>
    </location>
</feature>
<evidence type="ECO:0000256" key="9">
    <source>
        <dbReference type="ARBA" id="ARBA00022771"/>
    </source>
</evidence>
<dbReference type="PROSITE" id="PS01136">
    <property type="entry name" value="UPF0034"/>
    <property type="match status" value="1"/>
</dbReference>
<evidence type="ECO:0000256" key="7">
    <source>
        <dbReference type="ARBA" id="ARBA00022723"/>
    </source>
</evidence>
<dbReference type="FunFam" id="4.10.1000.10:FF:000029">
    <property type="entry name" value="tRNA-dihydrouridine(47) synthase [NAD(P)(+)]"/>
    <property type="match status" value="1"/>
</dbReference>
<dbReference type="EC" id="1.3.1.-" evidence="19"/>
<dbReference type="Proteomes" id="UP000325315">
    <property type="component" value="Unassembled WGS sequence"/>
</dbReference>
<sequence length="794" mass="88454">MDDCPKDICAVTDSSTEGVPASQPPSDPNGTTQPSLEELVARAIAPVKREFLRPPPSSRTTQNNPASDANVMQPQANVVQEKKSKRQLKRERRQEQKSPLNLCPEIAKTGDVNACSYKDKCRFSHDIEAFMAQKPADLEGDCPFIKADAPCPYGLACRFAGTHKDNAPAATSNLLKKSSEVNGLSKDVQKLLWKNKMRFTKADAVVKSLGLAGPNWKVKKLVDKEEDEVGLDGSHAADETDCKKVVDDSVDCSECPSTFPAAVNAEEACETDELRPLKKAKLVVDEKCSDEGEGATVLEKDNEKNSAETEPADNVLAKPDRSPKICNLKDATVLEKNNEKKSAETEPADDVHAEPDKSLKIHPREKMLIDFREKLYLAPLTTVGNLPFRRVCKTLGADVTCGEMAMCTNLLQCFLCFICFSVALILWQQGQASEWALLRRHSSEDLFGVQICGAYPDTIARTVELIEKECTVDFIDINMGCPIDIVVDKGAGSFLLTKPLRMKGIIQAASGTVDKPITVKFICACLCHLHVCSVAHTSGFLFFFQLLLVNIAPFSLFFTCTCYNHQAVSRYVRTGYFGGKNRIDSLIADIGSWGATAVTIHGRSRQQRYSKLADWDYIYQCARKAPSTLQVLGNGDIFSYLDWNNRKTDCPELSTCMIARGALIKPWLFTEIKEQRHWDISSQERLNILKEYVRFGLEHWGSDKKGVETTRHFLLEWLSYACRYIPVGLLDVIPQRLNWRPPSYYGRDDLETLMASDSAADWIRISEMLLGKVPDGFTFAPKHKSNAYDRAENG</sequence>
<comment type="caution">
    <text evidence="22">The sequence shown here is derived from an EMBL/GenBank/DDBJ whole genome shotgun (WGS) entry which is preliminary data.</text>
</comment>
<keyword evidence="4 19" id="KW-0288">FMN</keyword>
<dbReference type="GO" id="GO:0003723">
    <property type="term" value="F:RNA binding"/>
    <property type="evidence" value="ECO:0007669"/>
    <property type="project" value="TreeGrafter"/>
</dbReference>
<reference evidence="23" key="1">
    <citation type="journal article" date="2019" name="Plant Biotechnol. J.">
        <title>Genome sequencing of the Australian wild diploid species Gossypium australe highlights disease resistance and delayed gland morphogenesis.</title>
        <authorList>
            <person name="Cai Y."/>
            <person name="Cai X."/>
            <person name="Wang Q."/>
            <person name="Wang P."/>
            <person name="Zhang Y."/>
            <person name="Cai C."/>
            <person name="Xu Y."/>
            <person name="Wang K."/>
            <person name="Zhou Z."/>
            <person name="Wang C."/>
            <person name="Geng S."/>
            <person name="Li B."/>
            <person name="Dong Q."/>
            <person name="Hou Y."/>
            <person name="Wang H."/>
            <person name="Ai P."/>
            <person name="Liu Z."/>
            <person name="Yi F."/>
            <person name="Sun M."/>
            <person name="An G."/>
            <person name="Cheng J."/>
            <person name="Zhang Y."/>
            <person name="Shi Q."/>
            <person name="Xie Y."/>
            <person name="Shi X."/>
            <person name="Chang Y."/>
            <person name="Huang F."/>
            <person name="Chen Y."/>
            <person name="Hong S."/>
            <person name="Mi L."/>
            <person name="Sun Q."/>
            <person name="Zhang L."/>
            <person name="Zhou B."/>
            <person name="Peng R."/>
            <person name="Zhang X."/>
            <person name="Liu F."/>
        </authorList>
    </citation>
    <scope>NUCLEOTIDE SEQUENCE [LARGE SCALE GENOMIC DNA]</scope>
    <source>
        <strain evidence="23">cv. PA1801</strain>
    </source>
</reference>
<name>A0A5B6X3P6_9ROSI</name>
<evidence type="ECO:0000256" key="17">
    <source>
        <dbReference type="ARBA" id="ARBA00049513"/>
    </source>
</evidence>
<evidence type="ECO:0000256" key="11">
    <source>
        <dbReference type="ARBA" id="ARBA00022857"/>
    </source>
</evidence>
<dbReference type="CDD" id="cd02801">
    <property type="entry name" value="DUS_like_FMN"/>
    <property type="match status" value="1"/>
</dbReference>
<comment type="catalytic activity">
    <reaction evidence="15">
        <text>a 5,6-dihydrouridine in mRNA + NAD(+) = a uridine in mRNA + NADH + H(+)</text>
        <dbReference type="Rhea" id="RHEA:69851"/>
        <dbReference type="Rhea" id="RHEA-COMP:14658"/>
        <dbReference type="Rhea" id="RHEA-COMP:17789"/>
        <dbReference type="ChEBI" id="CHEBI:15378"/>
        <dbReference type="ChEBI" id="CHEBI:57540"/>
        <dbReference type="ChEBI" id="CHEBI:57945"/>
        <dbReference type="ChEBI" id="CHEBI:65315"/>
        <dbReference type="ChEBI" id="CHEBI:74443"/>
    </reaction>
    <physiologicalReaction direction="right-to-left" evidence="15">
        <dbReference type="Rhea" id="RHEA:69853"/>
    </physiologicalReaction>
</comment>
<keyword evidence="11" id="KW-0521">NADP</keyword>
<evidence type="ECO:0000256" key="19">
    <source>
        <dbReference type="RuleBase" id="RU291113"/>
    </source>
</evidence>
<keyword evidence="6 19" id="KW-0819">tRNA processing</keyword>
<evidence type="ECO:0000256" key="5">
    <source>
        <dbReference type="ARBA" id="ARBA00022664"/>
    </source>
</evidence>
<dbReference type="PANTHER" id="PTHR45846:SF1">
    <property type="entry name" value="TRNA-DIHYDROURIDINE(47) SYNTHASE [NAD(P)(+)]-LIKE"/>
    <property type="match status" value="1"/>
</dbReference>
<gene>
    <name evidence="22" type="ORF">EPI10_031553</name>
</gene>
<dbReference type="InterPro" id="IPR018517">
    <property type="entry name" value="tRNA_hU_synthase_CS"/>
</dbReference>
<keyword evidence="13" id="KW-0520">NAD</keyword>
<evidence type="ECO:0000256" key="8">
    <source>
        <dbReference type="ARBA" id="ARBA00022737"/>
    </source>
</evidence>
<dbReference type="GO" id="GO:0008270">
    <property type="term" value="F:zinc ion binding"/>
    <property type="evidence" value="ECO:0007669"/>
    <property type="project" value="UniProtKB-KW"/>
</dbReference>
<keyword evidence="9 18" id="KW-0863">Zinc-finger</keyword>
<keyword evidence="3 19" id="KW-0285">Flavoprotein</keyword>
<evidence type="ECO:0000256" key="4">
    <source>
        <dbReference type="ARBA" id="ARBA00022643"/>
    </source>
</evidence>
<keyword evidence="5" id="KW-0507">mRNA processing</keyword>
<dbReference type="GO" id="GO:0050660">
    <property type="term" value="F:flavin adenine dinucleotide binding"/>
    <property type="evidence" value="ECO:0007669"/>
    <property type="project" value="UniProtKB-UniRule"/>
</dbReference>
<dbReference type="GO" id="GO:0106414">
    <property type="term" value="F:mRNA dihydrouridine synthase activity"/>
    <property type="evidence" value="ECO:0007669"/>
    <property type="project" value="RHEA"/>
</dbReference>
<dbReference type="EMBL" id="SMMG02000001">
    <property type="protein sequence ID" value="KAA3487742.1"/>
    <property type="molecule type" value="Genomic_DNA"/>
</dbReference>
<evidence type="ECO:0000256" key="14">
    <source>
        <dbReference type="ARBA" id="ARBA00048266"/>
    </source>
</evidence>
<evidence type="ECO:0000256" key="1">
    <source>
        <dbReference type="ARBA" id="ARBA00001917"/>
    </source>
</evidence>